<dbReference type="EMBL" id="JAUJYO010000007">
    <property type="protein sequence ID" value="KAK1312275.1"/>
    <property type="molecule type" value="Genomic_DNA"/>
</dbReference>
<accession>A0AAV9EF69</accession>
<dbReference type="Proteomes" id="UP001180020">
    <property type="component" value="Unassembled WGS sequence"/>
</dbReference>
<proteinExistence type="predicted"/>
<gene>
    <name evidence="1" type="primary">ARI8</name>
    <name evidence="1" type="ORF">QJS10_CPA07g01104</name>
</gene>
<name>A0AAV9EF69_ACOCL</name>
<evidence type="ECO:0000313" key="2">
    <source>
        <dbReference type="Proteomes" id="UP001180020"/>
    </source>
</evidence>
<dbReference type="Gene3D" id="1.20.120.1750">
    <property type="match status" value="1"/>
</dbReference>
<protein>
    <submittedName>
        <fullName evidence="1">E3 ubiquitin-protein ligase ARI8</fullName>
    </submittedName>
</protein>
<organism evidence="1 2">
    <name type="scientific">Acorus calamus</name>
    <name type="common">Sweet flag</name>
    <dbReference type="NCBI Taxonomy" id="4465"/>
    <lineage>
        <taxon>Eukaryota</taxon>
        <taxon>Viridiplantae</taxon>
        <taxon>Streptophyta</taxon>
        <taxon>Embryophyta</taxon>
        <taxon>Tracheophyta</taxon>
        <taxon>Spermatophyta</taxon>
        <taxon>Magnoliopsida</taxon>
        <taxon>Liliopsida</taxon>
        <taxon>Acoraceae</taxon>
        <taxon>Acorus</taxon>
    </lineage>
</organism>
<keyword evidence="2" id="KW-1185">Reference proteome</keyword>
<reference evidence="1" key="2">
    <citation type="submission" date="2023-06" db="EMBL/GenBank/DDBJ databases">
        <authorList>
            <person name="Ma L."/>
            <person name="Liu K.-W."/>
            <person name="Li Z."/>
            <person name="Hsiao Y.-Y."/>
            <person name="Qi Y."/>
            <person name="Fu T."/>
            <person name="Tang G."/>
            <person name="Zhang D."/>
            <person name="Sun W.-H."/>
            <person name="Liu D.-K."/>
            <person name="Li Y."/>
            <person name="Chen G.-Z."/>
            <person name="Liu X.-D."/>
            <person name="Liao X.-Y."/>
            <person name="Jiang Y.-T."/>
            <person name="Yu X."/>
            <person name="Hao Y."/>
            <person name="Huang J."/>
            <person name="Zhao X.-W."/>
            <person name="Ke S."/>
            <person name="Chen Y.-Y."/>
            <person name="Wu W.-L."/>
            <person name="Hsu J.-L."/>
            <person name="Lin Y.-F."/>
            <person name="Huang M.-D."/>
            <person name="Li C.-Y."/>
            <person name="Huang L."/>
            <person name="Wang Z.-W."/>
            <person name="Zhao X."/>
            <person name="Zhong W.-Y."/>
            <person name="Peng D.-H."/>
            <person name="Ahmad S."/>
            <person name="Lan S."/>
            <person name="Zhang J.-S."/>
            <person name="Tsai W.-C."/>
            <person name="Van De Peer Y."/>
            <person name="Liu Z.-J."/>
        </authorList>
    </citation>
    <scope>NUCLEOTIDE SEQUENCE</scope>
    <source>
        <strain evidence="1">CP</strain>
        <tissue evidence="1">Leaves</tissue>
    </source>
</reference>
<dbReference type="AlphaFoldDB" id="A0AAV9EF69"/>
<comment type="caution">
    <text evidence="1">The sequence shown here is derived from an EMBL/GenBank/DDBJ whole genome shotgun (WGS) entry which is preliminary data.</text>
</comment>
<sequence>MAKAMVELRGLEAGELARLGERQNCRRVLKWSYAYGYFLPREEEGKKKVLFEFLQGTAEVELRVFLDADGWDNLH</sequence>
<evidence type="ECO:0000313" key="1">
    <source>
        <dbReference type="EMBL" id="KAK1312275.1"/>
    </source>
</evidence>
<reference evidence="1" key="1">
    <citation type="journal article" date="2023" name="Nat. Commun.">
        <title>Diploid and tetraploid genomes of Acorus and the evolution of monocots.</title>
        <authorList>
            <person name="Ma L."/>
            <person name="Liu K.W."/>
            <person name="Li Z."/>
            <person name="Hsiao Y.Y."/>
            <person name="Qi Y."/>
            <person name="Fu T."/>
            <person name="Tang G.D."/>
            <person name="Zhang D."/>
            <person name="Sun W.H."/>
            <person name="Liu D.K."/>
            <person name="Li Y."/>
            <person name="Chen G.Z."/>
            <person name="Liu X.D."/>
            <person name="Liao X.Y."/>
            <person name="Jiang Y.T."/>
            <person name="Yu X."/>
            <person name="Hao Y."/>
            <person name="Huang J."/>
            <person name="Zhao X.W."/>
            <person name="Ke S."/>
            <person name="Chen Y.Y."/>
            <person name="Wu W.L."/>
            <person name="Hsu J.L."/>
            <person name="Lin Y.F."/>
            <person name="Huang M.D."/>
            <person name="Li C.Y."/>
            <person name="Huang L."/>
            <person name="Wang Z.W."/>
            <person name="Zhao X."/>
            <person name="Zhong W.Y."/>
            <person name="Peng D.H."/>
            <person name="Ahmad S."/>
            <person name="Lan S."/>
            <person name="Zhang J.S."/>
            <person name="Tsai W.C."/>
            <person name="Van de Peer Y."/>
            <person name="Liu Z.J."/>
        </authorList>
    </citation>
    <scope>NUCLEOTIDE SEQUENCE</scope>
    <source>
        <strain evidence="1">CP</strain>
    </source>
</reference>